<evidence type="ECO:0000313" key="2">
    <source>
        <dbReference type="EMBL" id="KAK7319987.1"/>
    </source>
</evidence>
<accession>A0AAN9KPK7</accession>
<keyword evidence="3" id="KW-1185">Reference proteome</keyword>
<protein>
    <recommendedName>
        <fullName evidence="1">DUF4378 domain-containing protein</fullName>
    </recommendedName>
</protein>
<dbReference type="InterPro" id="IPR025486">
    <property type="entry name" value="DUF4378"/>
</dbReference>
<feature type="domain" description="DUF4378" evidence="1">
    <location>
        <begin position="382"/>
        <end position="511"/>
    </location>
</feature>
<dbReference type="AlphaFoldDB" id="A0AAN9KPK7"/>
<organism evidence="2 3">
    <name type="scientific">Clitoria ternatea</name>
    <name type="common">Butterfly pea</name>
    <dbReference type="NCBI Taxonomy" id="43366"/>
    <lineage>
        <taxon>Eukaryota</taxon>
        <taxon>Viridiplantae</taxon>
        <taxon>Streptophyta</taxon>
        <taxon>Embryophyta</taxon>
        <taxon>Tracheophyta</taxon>
        <taxon>Spermatophyta</taxon>
        <taxon>Magnoliopsida</taxon>
        <taxon>eudicotyledons</taxon>
        <taxon>Gunneridae</taxon>
        <taxon>Pentapetalae</taxon>
        <taxon>rosids</taxon>
        <taxon>fabids</taxon>
        <taxon>Fabales</taxon>
        <taxon>Fabaceae</taxon>
        <taxon>Papilionoideae</taxon>
        <taxon>50 kb inversion clade</taxon>
        <taxon>NPAAA clade</taxon>
        <taxon>indigoferoid/millettioid clade</taxon>
        <taxon>Phaseoleae</taxon>
        <taxon>Clitoria</taxon>
    </lineage>
</organism>
<name>A0AAN9KPK7_CLITE</name>
<proteinExistence type="predicted"/>
<evidence type="ECO:0000259" key="1">
    <source>
        <dbReference type="Pfam" id="PF14309"/>
    </source>
</evidence>
<reference evidence="2 3" key="1">
    <citation type="submission" date="2024-01" db="EMBL/GenBank/DDBJ databases">
        <title>The genomes of 5 underutilized Papilionoideae crops provide insights into root nodulation and disease resistance.</title>
        <authorList>
            <person name="Yuan L."/>
        </authorList>
    </citation>
    <scope>NUCLEOTIDE SEQUENCE [LARGE SCALE GENOMIC DNA]</scope>
    <source>
        <strain evidence="2">LY-2023</strain>
        <tissue evidence="2">Leaf</tissue>
    </source>
</reference>
<gene>
    <name evidence="2" type="ORF">RJT34_04716</name>
</gene>
<dbReference type="Pfam" id="PF14309">
    <property type="entry name" value="DUF4378"/>
    <property type="match status" value="1"/>
</dbReference>
<evidence type="ECO:0000313" key="3">
    <source>
        <dbReference type="Proteomes" id="UP001359559"/>
    </source>
</evidence>
<sequence length="514" mass="58128">MHFKGLLNKSFVKDPKLKLLQVHHSNDPNSKQVDDLSHIALKKPPFLLHQESVKTHKSNPPEELSIRKLKAEIISSKMIKNRKGSTSINMGKELERDASKLLNKVEGPKFMKGVVKLDVKGINYIEASSGKVELHCHIGHTSHVNETVDKKWKVHTVSRKQPENDVSEPRIVTRPQYQQEITTAKFSKPKRGSRIDKNEISCLKSTGSNNNSIYKAELQKANNSKDLNIEIKKIDSMVDSLTHRKNQMKNTSPAAEHEPAKLTVEQMRQGEEKKSIDVLGKEDYTEIRVATTLEDELLMVCEVDTCTYKNGGSDHIMLLKSEQENDSILAEEAHENNSSKVDSITHDTEGAKLKHFLLTSQTFIGHAEKLFNLDVDCPKNLQKGETNHGIANLRLYLDCANELMDLKSLQESQVVGSFLLNCVGNSRLRISLGRLVGEIYDAIENLKFYNEDSEEKRFAGNVFDMMEKDMRCNGVVNSVWERGWKHGFSADEVEQVVNEIESMLISGLIEETIL</sequence>
<dbReference type="Proteomes" id="UP001359559">
    <property type="component" value="Unassembled WGS sequence"/>
</dbReference>
<dbReference type="PANTHER" id="PTHR34282">
    <property type="entry name" value="OS01G0228800 PROTEIN-RELATED"/>
    <property type="match status" value="1"/>
</dbReference>
<dbReference type="EMBL" id="JAYKXN010000001">
    <property type="protein sequence ID" value="KAK7319987.1"/>
    <property type="molecule type" value="Genomic_DNA"/>
</dbReference>
<comment type="caution">
    <text evidence="2">The sequence shown here is derived from an EMBL/GenBank/DDBJ whole genome shotgun (WGS) entry which is preliminary data.</text>
</comment>
<dbReference type="PANTHER" id="PTHR34282:SF2">
    <property type="entry name" value="DUF3741 DOMAIN-CONTAINING PROTEIN"/>
    <property type="match status" value="1"/>
</dbReference>